<dbReference type="Proteomes" id="UP000632454">
    <property type="component" value="Unassembled WGS sequence"/>
</dbReference>
<comment type="caution">
    <text evidence="2">The sequence shown here is derived from an EMBL/GenBank/DDBJ whole genome shotgun (WGS) entry which is preliminary data.</text>
</comment>
<accession>A0ABQ1VA08</accession>
<sequence length="430" mass="46175">MTSPAAPEPAVLPGDDPRKYAEILTAVYDATMAGDKSPARPRTLIGESWERLMSLGISPDQQPDTGSPVAAGDLEMHRHESGLTEVIDDLARGLDTVITDGDNILVVADRSGRVLWRSGSTQVLSKADRLGFVEGADWAENSVGTNAIGTALVSRRAVQIFSAEHYSRSHHPWTCAGAPIHDPRTGDVIGAVDVSGPASTIHPTTVALVDVVAKLAESHLRELHRRTLDRLRSVAAPMLARMTGPAMAVDGHGWVAAVDSLAPHTRVLLPETAASGRMWVPALGACDLEPLPGGWLVRVFDDASDPRDAGTTQIDVDLRDPLRPMLQVAGRAGAWTHEPTPRHAEILYLLATHRSGQTAPQMAEALFGDDGKAITVRAEMSRLRRQLAGIVLGNPYRYPEDAQVDLLLPVDRARLLPQSTAPAIRRARIA</sequence>
<proteinExistence type="predicted"/>
<keyword evidence="3" id="KW-1185">Reference proteome</keyword>
<dbReference type="InterPro" id="IPR003018">
    <property type="entry name" value="GAF"/>
</dbReference>
<dbReference type="EMBL" id="BMCS01000003">
    <property type="protein sequence ID" value="GGF44351.1"/>
    <property type="molecule type" value="Genomic_DNA"/>
</dbReference>
<dbReference type="Gene3D" id="3.30.450.40">
    <property type="match status" value="1"/>
</dbReference>
<dbReference type="RefSeq" id="WP_188493144.1">
    <property type="nucleotide sequence ID" value="NZ_BMCS01000003.1"/>
</dbReference>
<evidence type="ECO:0000313" key="2">
    <source>
        <dbReference type="EMBL" id="GGF44351.1"/>
    </source>
</evidence>
<feature type="domain" description="GAF" evidence="1">
    <location>
        <begin position="116"/>
        <end position="218"/>
    </location>
</feature>
<evidence type="ECO:0000259" key="1">
    <source>
        <dbReference type="Pfam" id="PF01590"/>
    </source>
</evidence>
<protein>
    <recommendedName>
        <fullName evidence="1">GAF domain-containing protein</fullName>
    </recommendedName>
</protein>
<organism evidence="2 3">
    <name type="scientific">Williamsia phyllosphaerae</name>
    <dbReference type="NCBI Taxonomy" id="885042"/>
    <lineage>
        <taxon>Bacteria</taxon>
        <taxon>Bacillati</taxon>
        <taxon>Actinomycetota</taxon>
        <taxon>Actinomycetes</taxon>
        <taxon>Mycobacteriales</taxon>
        <taxon>Nocardiaceae</taxon>
        <taxon>Williamsia</taxon>
    </lineage>
</organism>
<reference evidence="3" key="1">
    <citation type="journal article" date="2019" name="Int. J. Syst. Evol. Microbiol.">
        <title>The Global Catalogue of Microorganisms (GCM) 10K type strain sequencing project: providing services to taxonomists for standard genome sequencing and annotation.</title>
        <authorList>
            <consortium name="The Broad Institute Genomics Platform"/>
            <consortium name="The Broad Institute Genome Sequencing Center for Infectious Disease"/>
            <person name="Wu L."/>
            <person name="Ma J."/>
        </authorList>
    </citation>
    <scope>NUCLEOTIDE SEQUENCE [LARGE SCALE GENOMIC DNA]</scope>
    <source>
        <strain evidence="3">CCM 7855</strain>
    </source>
</reference>
<dbReference type="InterPro" id="IPR029016">
    <property type="entry name" value="GAF-like_dom_sf"/>
</dbReference>
<gene>
    <name evidence="2" type="ORF">GCM10007298_45130</name>
</gene>
<dbReference type="Pfam" id="PF01590">
    <property type="entry name" value="GAF"/>
    <property type="match status" value="1"/>
</dbReference>
<evidence type="ECO:0000313" key="3">
    <source>
        <dbReference type="Proteomes" id="UP000632454"/>
    </source>
</evidence>
<name>A0ABQ1VA08_9NOCA</name>